<sequence>MNFKAILDKIKPTSNQGSSQVVMLGNDAVYMSSTEPELQVTSIPVVNGDWESALKKSLNSEAFTRAC</sequence>
<protein>
    <submittedName>
        <fullName evidence="1">Uncharacterized protein</fullName>
    </submittedName>
</protein>
<evidence type="ECO:0000313" key="1">
    <source>
        <dbReference type="EMBL" id="PMM60747.1"/>
    </source>
</evidence>
<gene>
    <name evidence="1" type="ORF">BCT54_20055</name>
</gene>
<reference evidence="2" key="1">
    <citation type="submission" date="2016-07" db="EMBL/GenBank/DDBJ databases">
        <title>Nontailed viruses are major unrecognized killers of bacteria in the ocean.</title>
        <authorList>
            <person name="Kauffman K."/>
            <person name="Hussain F."/>
            <person name="Yang J."/>
            <person name="Arevalo P."/>
            <person name="Brown J."/>
            <person name="Cutler M."/>
            <person name="Kelly L."/>
            <person name="Polz M.F."/>
        </authorList>
    </citation>
    <scope>NUCLEOTIDE SEQUENCE [LARGE SCALE GENOMIC DNA]</scope>
    <source>
        <strain evidence="2">10N.261.48.B5</strain>
    </source>
</reference>
<accession>A0A2N7JT20</accession>
<evidence type="ECO:0000313" key="2">
    <source>
        <dbReference type="Proteomes" id="UP000235533"/>
    </source>
</evidence>
<dbReference type="EMBL" id="MCZF01000056">
    <property type="protein sequence ID" value="PMM60747.1"/>
    <property type="molecule type" value="Genomic_DNA"/>
</dbReference>
<proteinExistence type="predicted"/>
<dbReference type="AlphaFoldDB" id="A0A2N7JT20"/>
<comment type="caution">
    <text evidence="1">The sequence shown here is derived from an EMBL/GenBank/DDBJ whole genome shotgun (WGS) entry which is preliminary data.</text>
</comment>
<name>A0A2N7JT20_VIBSP</name>
<dbReference type="Proteomes" id="UP000235533">
    <property type="component" value="Unassembled WGS sequence"/>
</dbReference>
<organism evidence="1 2">
    <name type="scientific">Vibrio splendidus</name>
    <dbReference type="NCBI Taxonomy" id="29497"/>
    <lineage>
        <taxon>Bacteria</taxon>
        <taxon>Pseudomonadati</taxon>
        <taxon>Pseudomonadota</taxon>
        <taxon>Gammaproteobacteria</taxon>
        <taxon>Vibrionales</taxon>
        <taxon>Vibrionaceae</taxon>
        <taxon>Vibrio</taxon>
    </lineage>
</organism>